<evidence type="ECO:0000313" key="5">
    <source>
        <dbReference type="EMBL" id="GGE59805.1"/>
    </source>
</evidence>
<dbReference type="Gene3D" id="3.90.1150.10">
    <property type="entry name" value="Aspartate Aminotransferase, domain 1"/>
    <property type="match status" value="1"/>
</dbReference>
<dbReference type="PANTHER" id="PTHR43094:SF1">
    <property type="entry name" value="AMINOTRANSFERASE CLASS-III"/>
    <property type="match status" value="1"/>
</dbReference>
<dbReference type="RefSeq" id="WP_188387107.1">
    <property type="nucleotide sequence ID" value="NZ_BMFK01000001.1"/>
</dbReference>
<name>A0A917AKY6_9BACI</name>
<dbReference type="Gene3D" id="3.40.640.10">
    <property type="entry name" value="Type I PLP-dependent aspartate aminotransferase-like (Major domain)"/>
    <property type="match status" value="1"/>
</dbReference>
<keyword evidence="6" id="KW-1185">Reference proteome</keyword>
<evidence type="ECO:0000256" key="3">
    <source>
        <dbReference type="ARBA" id="ARBA00022898"/>
    </source>
</evidence>
<comment type="cofactor">
    <cofactor evidence="1">
        <name>pyridoxal 5'-phosphate</name>
        <dbReference type="ChEBI" id="CHEBI:597326"/>
    </cofactor>
</comment>
<dbReference type="AlphaFoldDB" id="A0A917AKY6"/>
<dbReference type="InterPro" id="IPR015422">
    <property type="entry name" value="PyrdxlP-dep_Trfase_small"/>
</dbReference>
<dbReference type="InterPro" id="IPR015421">
    <property type="entry name" value="PyrdxlP-dep_Trfase_major"/>
</dbReference>
<dbReference type="SUPFAM" id="SSF53383">
    <property type="entry name" value="PLP-dependent transferases"/>
    <property type="match status" value="1"/>
</dbReference>
<reference evidence="5" key="1">
    <citation type="journal article" date="2014" name="Int. J. Syst. Evol. Microbiol.">
        <title>Complete genome sequence of Corynebacterium casei LMG S-19264T (=DSM 44701T), isolated from a smear-ripened cheese.</title>
        <authorList>
            <consortium name="US DOE Joint Genome Institute (JGI-PGF)"/>
            <person name="Walter F."/>
            <person name="Albersmeier A."/>
            <person name="Kalinowski J."/>
            <person name="Ruckert C."/>
        </authorList>
    </citation>
    <scope>NUCLEOTIDE SEQUENCE</scope>
    <source>
        <strain evidence="5">CGMCC 1.12698</strain>
    </source>
</reference>
<dbReference type="FunFam" id="3.40.640.10:FF:000004">
    <property type="entry name" value="Acetylornithine aminotransferase"/>
    <property type="match status" value="1"/>
</dbReference>
<dbReference type="Pfam" id="PF00202">
    <property type="entry name" value="Aminotran_3"/>
    <property type="match status" value="1"/>
</dbReference>
<dbReference type="GO" id="GO:0030170">
    <property type="term" value="F:pyridoxal phosphate binding"/>
    <property type="evidence" value="ECO:0007669"/>
    <property type="project" value="InterPro"/>
</dbReference>
<dbReference type="GO" id="GO:0008483">
    <property type="term" value="F:transaminase activity"/>
    <property type="evidence" value="ECO:0007669"/>
    <property type="project" value="UniProtKB-KW"/>
</dbReference>
<comment type="caution">
    <text evidence="5">The sequence shown here is derived from an EMBL/GenBank/DDBJ whole genome shotgun (WGS) entry which is preliminary data.</text>
</comment>
<dbReference type="PIRSF" id="PIRSF000521">
    <property type="entry name" value="Transaminase_4ab_Lys_Orn"/>
    <property type="match status" value="1"/>
</dbReference>
<protein>
    <submittedName>
        <fullName evidence="5">Aspartate aminotransferase family protein</fullName>
    </submittedName>
</protein>
<evidence type="ECO:0000256" key="4">
    <source>
        <dbReference type="RuleBase" id="RU003560"/>
    </source>
</evidence>
<dbReference type="InterPro" id="IPR005814">
    <property type="entry name" value="Aminotrans_3"/>
</dbReference>
<accession>A0A917AKY6</accession>
<proteinExistence type="inferred from homology"/>
<dbReference type="EMBL" id="BMFK01000001">
    <property type="protein sequence ID" value="GGE59805.1"/>
    <property type="molecule type" value="Genomic_DNA"/>
</dbReference>
<dbReference type="Proteomes" id="UP000605259">
    <property type="component" value="Unassembled WGS sequence"/>
</dbReference>
<keyword evidence="5" id="KW-0032">Aminotransferase</keyword>
<organism evidence="5 6">
    <name type="scientific">Priestia taiwanensis</name>
    <dbReference type="NCBI Taxonomy" id="1347902"/>
    <lineage>
        <taxon>Bacteria</taxon>
        <taxon>Bacillati</taxon>
        <taxon>Bacillota</taxon>
        <taxon>Bacilli</taxon>
        <taxon>Bacillales</taxon>
        <taxon>Bacillaceae</taxon>
        <taxon>Priestia</taxon>
    </lineage>
</organism>
<evidence type="ECO:0000313" key="6">
    <source>
        <dbReference type="Proteomes" id="UP000605259"/>
    </source>
</evidence>
<gene>
    <name evidence="5" type="ORF">GCM10007140_07700</name>
</gene>
<dbReference type="InterPro" id="IPR015424">
    <property type="entry name" value="PyrdxlP-dep_Trfase"/>
</dbReference>
<evidence type="ECO:0000256" key="2">
    <source>
        <dbReference type="ARBA" id="ARBA00008954"/>
    </source>
</evidence>
<reference evidence="5" key="2">
    <citation type="submission" date="2020-09" db="EMBL/GenBank/DDBJ databases">
        <authorList>
            <person name="Sun Q."/>
            <person name="Zhou Y."/>
        </authorList>
    </citation>
    <scope>NUCLEOTIDE SEQUENCE</scope>
    <source>
        <strain evidence="5">CGMCC 1.12698</strain>
    </source>
</reference>
<keyword evidence="5" id="KW-0808">Transferase</keyword>
<dbReference type="PROSITE" id="PS00600">
    <property type="entry name" value="AA_TRANSFER_CLASS_3"/>
    <property type="match status" value="1"/>
</dbReference>
<evidence type="ECO:0000256" key="1">
    <source>
        <dbReference type="ARBA" id="ARBA00001933"/>
    </source>
</evidence>
<keyword evidence="3 4" id="KW-0663">Pyridoxal phosphate</keyword>
<dbReference type="NCBIfam" id="NF005375">
    <property type="entry name" value="PRK06917.1"/>
    <property type="match status" value="1"/>
</dbReference>
<comment type="similarity">
    <text evidence="2 4">Belongs to the class-III pyridoxal-phosphate-dependent aminotransferase family.</text>
</comment>
<dbReference type="InterPro" id="IPR049704">
    <property type="entry name" value="Aminotrans_3_PPA_site"/>
</dbReference>
<dbReference type="PANTHER" id="PTHR43094">
    <property type="entry name" value="AMINOTRANSFERASE"/>
    <property type="match status" value="1"/>
</dbReference>
<dbReference type="CDD" id="cd00610">
    <property type="entry name" value="OAT_like"/>
    <property type="match status" value="1"/>
</dbReference>
<sequence>MEREYLIKPFLTKQYTEISHGKGIYLYDKSGKEYIDGSSGAVTVNIGHGVEEVVTAMKEQAEKVAFVYRSQFTNDSAEQLAEKIASMTPGDLNWTFFVNSGSEATETAMKVAIQYWQEKGMGSKQKIISRWMSYHGITMGALSMSGHPLRRKRFVSLLEDYPIVSPPRGIEHAEELEVAIQQIGAEQVAAFIAEPIVGAAGGALTPPDGYYERIREICDKYNILFIADEVMTGIGRTGKMFAMEHWGIVPDIIALGKGLSSGYTPIAATVVSDRVMAPIIQGSKLIMSGHTFSANPLSSAVALAVLRYMETNDVVAQAKKNGEYLLNCLEKIKEKYAFIEEIRGKGMLLGIEFSPTILNTNIIDVAFEHGLLLYPAVGGIYGKDENCCLVAPPLTITRGEIDELARRLERSFASYERRMDGAE</sequence>